<accession>A0A9Q1Q6I0</accession>
<organism evidence="1 2">
    <name type="scientific">Carnegiea gigantea</name>
    <dbReference type="NCBI Taxonomy" id="171969"/>
    <lineage>
        <taxon>Eukaryota</taxon>
        <taxon>Viridiplantae</taxon>
        <taxon>Streptophyta</taxon>
        <taxon>Embryophyta</taxon>
        <taxon>Tracheophyta</taxon>
        <taxon>Spermatophyta</taxon>
        <taxon>Magnoliopsida</taxon>
        <taxon>eudicotyledons</taxon>
        <taxon>Gunneridae</taxon>
        <taxon>Pentapetalae</taxon>
        <taxon>Caryophyllales</taxon>
        <taxon>Cactineae</taxon>
        <taxon>Cactaceae</taxon>
        <taxon>Cactoideae</taxon>
        <taxon>Echinocereeae</taxon>
        <taxon>Carnegiea</taxon>
    </lineage>
</organism>
<dbReference type="Proteomes" id="UP001153076">
    <property type="component" value="Unassembled WGS sequence"/>
</dbReference>
<protein>
    <submittedName>
        <fullName evidence="1">Uncharacterized protein</fullName>
    </submittedName>
</protein>
<name>A0A9Q1Q6I0_9CARY</name>
<comment type="caution">
    <text evidence="1">The sequence shown here is derived from an EMBL/GenBank/DDBJ whole genome shotgun (WGS) entry which is preliminary data.</text>
</comment>
<dbReference type="EMBL" id="JAKOGI010000755">
    <property type="protein sequence ID" value="KAJ8430783.1"/>
    <property type="molecule type" value="Genomic_DNA"/>
</dbReference>
<proteinExistence type="predicted"/>
<evidence type="ECO:0000313" key="1">
    <source>
        <dbReference type="EMBL" id="KAJ8430783.1"/>
    </source>
</evidence>
<gene>
    <name evidence="1" type="ORF">Cgig2_023277</name>
</gene>
<reference evidence="1" key="1">
    <citation type="submission" date="2022-04" db="EMBL/GenBank/DDBJ databases">
        <title>Carnegiea gigantea Genome sequencing and assembly v2.</title>
        <authorList>
            <person name="Copetti D."/>
            <person name="Sanderson M.J."/>
            <person name="Burquez A."/>
            <person name="Wojciechowski M.F."/>
        </authorList>
    </citation>
    <scope>NUCLEOTIDE SEQUENCE</scope>
    <source>
        <strain evidence="1">SGP5-SGP5p</strain>
        <tissue evidence="1">Aerial part</tissue>
    </source>
</reference>
<keyword evidence="2" id="KW-1185">Reference proteome</keyword>
<sequence length="291" mass="32870">MEDGFTRVIASNIQEPWRVLGDFNSILNAKDRVGGNVVSNSEIKPFANWFDDCELQGWRSSGKKIHVLRHVGNGFYLLGIVSTQINSLSNTKGTRRPQLLLKNLRSPLSKLNNDRTASLGRSLEKVLYGHNQLNFMTNKTTNQNIREPIDDDVNNGPQLPWSSKLSFQDIREAVFSIANHKSPALMVGPITLEYLMQAFHKFANYSRLKANLEKSQIMLSKIECRAMVEKMLAISYMKFAISGHLSSSCRKSVCKPKLNGGLGIKDFSSWNKACIAQLVWVMALKKHLLWE</sequence>
<dbReference type="AlphaFoldDB" id="A0A9Q1Q6I0"/>
<evidence type="ECO:0000313" key="2">
    <source>
        <dbReference type="Proteomes" id="UP001153076"/>
    </source>
</evidence>